<evidence type="ECO:0000256" key="2">
    <source>
        <dbReference type="SAM" id="MobiDB-lite"/>
    </source>
</evidence>
<keyword evidence="1" id="KW-0539">Nucleus</keyword>
<name>A0A4R8RVF6_COLTR</name>
<gene>
    <name evidence="3" type="primary">nit-4-9</name>
    <name evidence="3" type="ORF">CTRI78_v000282</name>
</gene>
<dbReference type="AlphaFoldDB" id="A0A4R8RVF6"/>
<dbReference type="STRING" id="5466.A0A4R8RVF6"/>
<dbReference type="CDD" id="cd00067">
    <property type="entry name" value="GAL4"/>
    <property type="match status" value="1"/>
</dbReference>
<evidence type="ECO:0000313" key="3">
    <source>
        <dbReference type="EMBL" id="TDZ74953.1"/>
    </source>
</evidence>
<keyword evidence="4" id="KW-1185">Reference proteome</keyword>
<dbReference type="EMBL" id="RYZW01000002">
    <property type="protein sequence ID" value="TDZ74953.1"/>
    <property type="molecule type" value="Genomic_DNA"/>
</dbReference>
<organism evidence="3 4">
    <name type="scientific">Colletotrichum trifolii</name>
    <dbReference type="NCBI Taxonomy" id="5466"/>
    <lineage>
        <taxon>Eukaryota</taxon>
        <taxon>Fungi</taxon>
        <taxon>Dikarya</taxon>
        <taxon>Ascomycota</taxon>
        <taxon>Pezizomycotina</taxon>
        <taxon>Sordariomycetes</taxon>
        <taxon>Hypocreomycetidae</taxon>
        <taxon>Glomerellales</taxon>
        <taxon>Glomerellaceae</taxon>
        <taxon>Colletotrichum</taxon>
        <taxon>Colletotrichum orbiculare species complex</taxon>
    </lineage>
</organism>
<protein>
    <submittedName>
        <fullName evidence="3">Nitrogen assimilation transcription factor nit-4</fullName>
    </submittedName>
</protein>
<feature type="compositionally biased region" description="Polar residues" evidence="2">
    <location>
        <begin position="152"/>
        <end position="166"/>
    </location>
</feature>
<dbReference type="InterPro" id="IPR053187">
    <property type="entry name" value="Notoamide_regulator"/>
</dbReference>
<dbReference type="GO" id="GO:0008270">
    <property type="term" value="F:zinc ion binding"/>
    <property type="evidence" value="ECO:0007669"/>
    <property type="project" value="InterPro"/>
</dbReference>
<comment type="caution">
    <text evidence="3">The sequence shown here is derived from an EMBL/GenBank/DDBJ whole genome shotgun (WGS) entry which is preliminary data.</text>
</comment>
<proteinExistence type="predicted"/>
<sequence length="699" mass="79006">MFRKNLWICDGIRPACAACRKRSTECIFVERRENTKSSQSPDGSQEVLELLRSAPESQAFEILRLLRANGDFSAVLSIVRGGANGLPRPSEQDTARAIRGQAQSSLELELTAKSPVSYPPLRNVPLTTGERETLLRPNRLRRSRSFDHQGEKNGQNPSPSSESRPATGQAECAPHPDDRPSDLTPPSWSPGSDHDLCDSRLESLKIGFWTDVAVSDEYAARVISLYLRTDHPLLGVFDAQLFISDLVQHQTAYCCRLLVNSLMYWGCQMYTAIDERASHYAEAFCAEAEKLWLCEQDNDTILNAASAQLLSLAYLGHGKDHYVLKYLAMALSMGKRLNLFGVEPSKAVQELERIPPETQRANSYTAWGIFNWGVLTTLFYQQPGLEYPDYPPVYPVPGDPTPSSTPDTADSFGSDASEGSLPSFMGRTLPVLCKFWHIMHGVTLQYYKDRSSPILDHVSLDYAEFKFRELLAWMESLSPDLVLRDHCPHHVVVFHTWFHAAVLDIFRPFIRQPRGGRYRLKTFTDRGCTPDAAFNASVKQLKQLVVRFRCNYKSSSYTLLWQSALIYVANAVLHDTDDPEWRFYFLTCIYGYESLRPSYRIAEVISRGLLAMTLRDGDISGPEARHLLQEMKDTDGNDAAGDIRATFMVDLDLAMTDPEAARVENLAERFEDIALFRDFTTVDDDEARHFRRMESVDSD</sequence>
<dbReference type="GO" id="GO:0000981">
    <property type="term" value="F:DNA-binding transcription factor activity, RNA polymerase II-specific"/>
    <property type="evidence" value="ECO:0007669"/>
    <property type="project" value="InterPro"/>
</dbReference>
<reference evidence="3 4" key="1">
    <citation type="submission" date="2018-12" db="EMBL/GenBank/DDBJ databases">
        <title>Genome sequence and assembly of Colletotrichum trifolii.</title>
        <authorList>
            <person name="Gan P."/>
            <person name="Shirasu K."/>
        </authorList>
    </citation>
    <scope>NUCLEOTIDE SEQUENCE [LARGE SCALE GENOMIC DNA]</scope>
    <source>
        <strain evidence="3 4">543-2</strain>
    </source>
</reference>
<dbReference type="InterPro" id="IPR001138">
    <property type="entry name" value="Zn2Cys6_DnaBD"/>
</dbReference>
<dbReference type="PANTHER" id="PTHR47256">
    <property type="entry name" value="ZN(II)2CYS6 TRANSCRIPTION FACTOR (EUROFUNG)-RELATED"/>
    <property type="match status" value="1"/>
</dbReference>
<dbReference type="Proteomes" id="UP000295703">
    <property type="component" value="Unassembled WGS sequence"/>
</dbReference>
<dbReference type="PANTHER" id="PTHR47256:SF1">
    <property type="entry name" value="ZN(II)2CYS6 TRANSCRIPTION FACTOR (EUROFUNG)"/>
    <property type="match status" value="1"/>
</dbReference>
<dbReference type="CDD" id="cd12148">
    <property type="entry name" value="fungal_TF_MHR"/>
    <property type="match status" value="1"/>
</dbReference>
<accession>A0A4R8RVF6</accession>
<evidence type="ECO:0000256" key="1">
    <source>
        <dbReference type="ARBA" id="ARBA00023242"/>
    </source>
</evidence>
<feature type="region of interest" description="Disordered" evidence="2">
    <location>
        <begin position="395"/>
        <end position="418"/>
    </location>
</feature>
<evidence type="ECO:0000313" key="4">
    <source>
        <dbReference type="Proteomes" id="UP000295703"/>
    </source>
</evidence>
<feature type="compositionally biased region" description="Low complexity" evidence="2">
    <location>
        <begin position="401"/>
        <end position="411"/>
    </location>
</feature>
<feature type="region of interest" description="Disordered" evidence="2">
    <location>
        <begin position="111"/>
        <end position="193"/>
    </location>
</feature>